<proteinExistence type="predicted"/>
<dbReference type="OrthoDB" id="10567909at2759"/>
<dbReference type="GO" id="GO:0008270">
    <property type="term" value="F:zinc ion binding"/>
    <property type="evidence" value="ECO:0007669"/>
    <property type="project" value="UniProtKB-KW"/>
</dbReference>
<sequence length="126" mass="15218">MLKIVLTKVVCYHSKQEKEIRYFREPEKEDIDNSKNITMESFCQLNDKTYLYDNKYYVIFDTNLIYHRHHFCGCTCVQFHRFYCCKHVLALSRLLKLRLKGYTYGDFFAIKTKPGKKKARNCLSYD</sequence>
<accession>A0A814MW30</accession>
<keyword evidence="1" id="KW-0862">Zinc</keyword>
<comment type="caution">
    <text evidence="3">The sequence shown here is derived from an EMBL/GenBank/DDBJ whole genome shotgun (WGS) entry which is preliminary data.</text>
</comment>
<keyword evidence="1" id="KW-0863">Zinc-finger</keyword>
<dbReference type="Proteomes" id="UP000663879">
    <property type="component" value="Unassembled WGS sequence"/>
</dbReference>
<feature type="domain" description="SWIM-type" evidence="2">
    <location>
        <begin position="56"/>
        <end position="96"/>
    </location>
</feature>
<dbReference type="EMBL" id="CAJNOC010006752">
    <property type="protein sequence ID" value="CAF1085198.1"/>
    <property type="molecule type" value="Genomic_DNA"/>
</dbReference>
<name>A0A814MW30_9BILA</name>
<evidence type="ECO:0000256" key="1">
    <source>
        <dbReference type="PROSITE-ProRule" id="PRU00325"/>
    </source>
</evidence>
<protein>
    <recommendedName>
        <fullName evidence="2">SWIM-type domain-containing protein</fullName>
    </recommendedName>
</protein>
<reference evidence="3" key="1">
    <citation type="submission" date="2021-02" db="EMBL/GenBank/DDBJ databases">
        <authorList>
            <person name="Nowell W R."/>
        </authorList>
    </citation>
    <scope>NUCLEOTIDE SEQUENCE</scope>
    <source>
        <strain evidence="3">Ploen Becks lab</strain>
    </source>
</reference>
<dbReference type="AlphaFoldDB" id="A0A814MW30"/>
<evidence type="ECO:0000313" key="4">
    <source>
        <dbReference type="Proteomes" id="UP000663879"/>
    </source>
</evidence>
<dbReference type="InterPro" id="IPR007527">
    <property type="entry name" value="Znf_SWIM"/>
</dbReference>
<organism evidence="3 4">
    <name type="scientific">Brachionus calyciflorus</name>
    <dbReference type="NCBI Taxonomy" id="104777"/>
    <lineage>
        <taxon>Eukaryota</taxon>
        <taxon>Metazoa</taxon>
        <taxon>Spiralia</taxon>
        <taxon>Gnathifera</taxon>
        <taxon>Rotifera</taxon>
        <taxon>Eurotatoria</taxon>
        <taxon>Monogononta</taxon>
        <taxon>Pseudotrocha</taxon>
        <taxon>Ploima</taxon>
        <taxon>Brachionidae</taxon>
        <taxon>Brachionus</taxon>
    </lineage>
</organism>
<gene>
    <name evidence="3" type="ORF">OXX778_LOCUS20391</name>
</gene>
<evidence type="ECO:0000259" key="2">
    <source>
        <dbReference type="PROSITE" id="PS50966"/>
    </source>
</evidence>
<keyword evidence="4" id="KW-1185">Reference proteome</keyword>
<keyword evidence="1" id="KW-0479">Metal-binding</keyword>
<evidence type="ECO:0000313" key="3">
    <source>
        <dbReference type="EMBL" id="CAF1085198.1"/>
    </source>
</evidence>
<dbReference type="PROSITE" id="PS50966">
    <property type="entry name" value="ZF_SWIM"/>
    <property type="match status" value="1"/>
</dbReference>